<dbReference type="AlphaFoldDB" id="A0A1Y1CFJ3"/>
<organism evidence="6 7">
    <name type="scientific">Labilibaculum antarcticum</name>
    <dbReference type="NCBI Taxonomy" id="1717717"/>
    <lineage>
        <taxon>Bacteria</taxon>
        <taxon>Pseudomonadati</taxon>
        <taxon>Bacteroidota</taxon>
        <taxon>Bacteroidia</taxon>
        <taxon>Marinilabiliales</taxon>
        <taxon>Marinifilaceae</taxon>
        <taxon>Labilibaculum</taxon>
    </lineage>
</organism>
<evidence type="ECO:0000256" key="4">
    <source>
        <dbReference type="SAM" id="SignalP"/>
    </source>
</evidence>
<dbReference type="InterPro" id="IPR000421">
    <property type="entry name" value="FA58C"/>
</dbReference>
<feature type="signal peptide" evidence="4">
    <location>
        <begin position="1"/>
        <end position="24"/>
    </location>
</feature>
<dbReference type="PROSITE" id="PS50022">
    <property type="entry name" value="FA58C_3"/>
    <property type="match status" value="1"/>
</dbReference>
<feature type="domain" description="F5/8 type C" evidence="5">
    <location>
        <begin position="676"/>
        <end position="793"/>
    </location>
</feature>
<dbReference type="InterPro" id="IPR006104">
    <property type="entry name" value="Glyco_hydro_2_N"/>
</dbReference>
<reference evidence="6 7" key="1">
    <citation type="journal article" date="2018" name="Mar. Genomics">
        <title>Complete genome sequence of Marinifilaceae bacterium strain SPP2, isolated from the Antarctic marine sediment.</title>
        <authorList>
            <person name="Watanabe M."/>
            <person name="Kojima H."/>
            <person name="Fukui M."/>
        </authorList>
    </citation>
    <scope>NUCLEOTIDE SEQUENCE [LARGE SCALE GENOMIC DNA]</scope>
    <source>
        <strain evidence="6 7">SPP2</strain>
    </source>
</reference>
<dbReference type="InterPro" id="IPR008979">
    <property type="entry name" value="Galactose-bd-like_sf"/>
</dbReference>
<evidence type="ECO:0000313" key="7">
    <source>
        <dbReference type="Proteomes" id="UP000218267"/>
    </source>
</evidence>
<evidence type="ECO:0000256" key="3">
    <source>
        <dbReference type="ARBA" id="ARBA00023295"/>
    </source>
</evidence>
<keyword evidence="4" id="KW-0732">Signal</keyword>
<dbReference type="GO" id="GO:0005975">
    <property type="term" value="P:carbohydrate metabolic process"/>
    <property type="evidence" value="ECO:0007669"/>
    <property type="project" value="InterPro"/>
</dbReference>
<dbReference type="PRINTS" id="PR00132">
    <property type="entry name" value="GLHYDRLASE2"/>
</dbReference>
<dbReference type="SUPFAM" id="SSF49303">
    <property type="entry name" value="beta-Galactosidase/glucuronidase domain"/>
    <property type="match status" value="1"/>
</dbReference>
<sequence>MKCKIVNRSFVLLVMVFCAGSTFAQTSSGKLHQIGSQSAVINDNWLYLEKDSEEIPSEADEYYQQISLPHTWNALDVLETKDYRRAGSWYRKYLTFSEAQFHQRQYLKFNAAGQQAKVYLNGEELIHHIGGYSAFICELTGKLNLGKNKIDVWVSNADSQNIAPRSGDFNFYGGLYRSVELISCPKLTISKKYFASSGVRVWSEKVSADLADLHVSARVDNGTNKRSKIEIVVSVLDKKGNVVSSGKSAYKVDAGKTELVKVAMTDVANPKLWSPEYPELYQVKIELQTKGETIDEVLVNHGFRWYEFTADKGFFLNGKPYKLKGLNRHQDNYRQGNAVSLNHHLEDIKLMKELGVNWLRLAHYQQDNYVLQLCDEMGILVWEEIPYVNKTSFEPEFEQNLQLMMKDLINQHFNHSSIILWGMGNEVWMSDRGDGKANIYDIVKNLNDLVHSEDPVRKTVFVNGDNNRPIDYKVYEIPDVFGYNLYRGWYGTHHNTFTERVNELHAMMPNKPLIISEFGAGSDVRVHTENPLRQDFSIEYQNEFLESHLHQIDKMDWLCGVNWWSFADFGAAHRGDTKPHINQKGLVTFDRQKKDVFYLLKSKWSKEPVLYLETPTWQERGGDANKIYRVFTNMNEVELFHNGKSLGKQTKEFKWNVVLTKGVNKLKAFGVSGDVVREHGFELSYDNSVSEYAIKASCESDENPASHVLDGKPETYWSAKGECFIQLDLKRIRLANGVKIQFRNLDKTSYKLKIKGSANGKNWKELFSGTSNKNSQIESFIFSKQEEIQYIKIEGFGNNVDDMSSYCEIVPILSLEKQEKNLYEKVGAGE</sequence>
<dbReference type="InterPro" id="IPR006103">
    <property type="entry name" value="Glyco_hydro_2_cat"/>
</dbReference>
<dbReference type="OrthoDB" id="9801077at2"/>
<dbReference type="KEGG" id="mbas:ALGA_0695"/>
<accession>A0A1Y1CFJ3</accession>
<reference evidence="7" key="2">
    <citation type="journal article" date="2020" name="Antonie Van Leeuwenhoek">
        <title>Labilibaculum antarcticum sp. nov., a novel facultative anaerobic, psychrotorelant bacterium isolated from marine sediment of Antarctica.</title>
        <authorList>
            <person name="Watanabe M."/>
            <person name="Kojima H."/>
            <person name="Fukui M."/>
        </authorList>
    </citation>
    <scope>NUCLEOTIDE SEQUENCE [LARGE SCALE GENOMIC DNA]</scope>
    <source>
        <strain evidence="7">SPP2</strain>
    </source>
</reference>
<dbReference type="Proteomes" id="UP000218267">
    <property type="component" value="Chromosome"/>
</dbReference>
<evidence type="ECO:0000313" key="6">
    <source>
        <dbReference type="EMBL" id="BAX79084.1"/>
    </source>
</evidence>
<comment type="similarity">
    <text evidence="1">Belongs to the glycosyl hydrolase 2 family.</text>
</comment>
<keyword evidence="3" id="KW-0326">Glycosidase</keyword>
<dbReference type="InterPro" id="IPR013783">
    <property type="entry name" value="Ig-like_fold"/>
</dbReference>
<dbReference type="InterPro" id="IPR032311">
    <property type="entry name" value="DUF4982"/>
</dbReference>
<gene>
    <name evidence="6" type="ORF">ALGA_0695</name>
</gene>
<proteinExistence type="inferred from homology"/>
<dbReference type="Pfam" id="PF02837">
    <property type="entry name" value="Glyco_hydro_2_N"/>
    <property type="match status" value="1"/>
</dbReference>
<keyword evidence="7" id="KW-1185">Reference proteome</keyword>
<evidence type="ECO:0000256" key="2">
    <source>
        <dbReference type="ARBA" id="ARBA00022801"/>
    </source>
</evidence>
<dbReference type="SUPFAM" id="SSF51445">
    <property type="entry name" value="(Trans)glycosidases"/>
    <property type="match status" value="1"/>
</dbReference>
<protein>
    <recommendedName>
        <fullName evidence="5">F5/8 type C domain-containing protein</fullName>
    </recommendedName>
</protein>
<dbReference type="RefSeq" id="WP_096428019.1">
    <property type="nucleotide sequence ID" value="NZ_AP018042.1"/>
</dbReference>
<dbReference type="InterPro" id="IPR017853">
    <property type="entry name" value="GH"/>
</dbReference>
<keyword evidence="2" id="KW-0378">Hydrolase</keyword>
<dbReference type="SUPFAM" id="SSF49785">
    <property type="entry name" value="Galactose-binding domain-like"/>
    <property type="match status" value="2"/>
</dbReference>
<evidence type="ECO:0000256" key="1">
    <source>
        <dbReference type="ARBA" id="ARBA00007401"/>
    </source>
</evidence>
<dbReference type="Pfam" id="PF00754">
    <property type="entry name" value="F5_F8_type_C"/>
    <property type="match status" value="1"/>
</dbReference>
<dbReference type="Pfam" id="PF16355">
    <property type="entry name" value="DUF4982"/>
    <property type="match status" value="1"/>
</dbReference>
<dbReference type="Pfam" id="PF02836">
    <property type="entry name" value="Glyco_hydro_2_C"/>
    <property type="match status" value="1"/>
</dbReference>
<feature type="chain" id="PRO_5013163704" description="F5/8 type C domain-containing protein" evidence="4">
    <location>
        <begin position="25"/>
        <end position="830"/>
    </location>
</feature>
<dbReference type="PANTHER" id="PTHR42732">
    <property type="entry name" value="BETA-GALACTOSIDASE"/>
    <property type="match status" value="1"/>
</dbReference>
<dbReference type="Gene3D" id="2.60.120.260">
    <property type="entry name" value="Galactose-binding domain-like"/>
    <property type="match status" value="2"/>
</dbReference>
<evidence type="ECO:0000259" key="5">
    <source>
        <dbReference type="PROSITE" id="PS50022"/>
    </source>
</evidence>
<name>A0A1Y1CFJ3_9BACT</name>
<dbReference type="GO" id="GO:0004553">
    <property type="term" value="F:hydrolase activity, hydrolyzing O-glycosyl compounds"/>
    <property type="evidence" value="ECO:0007669"/>
    <property type="project" value="InterPro"/>
</dbReference>
<dbReference type="InterPro" id="IPR006102">
    <property type="entry name" value="Ig-like_GH2"/>
</dbReference>
<dbReference type="InterPro" id="IPR051913">
    <property type="entry name" value="GH2_Domain-Containing"/>
</dbReference>
<dbReference type="InterPro" id="IPR036156">
    <property type="entry name" value="Beta-gal/glucu_dom_sf"/>
</dbReference>
<dbReference type="EMBL" id="AP018042">
    <property type="protein sequence ID" value="BAX79084.1"/>
    <property type="molecule type" value="Genomic_DNA"/>
</dbReference>
<dbReference type="Pfam" id="PF00703">
    <property type="entry name" value="Glyco_hydro_2"/>
    <property type="match status" value="1"/>
</dbReference>
<dbReference type="Gene3D" id="2.60.40.10">
    <property type="entry name" value="Immunoglobulins"/>
    <property type="match status" value="2"/>
</dbReference>
<dbReference type="Gene3D" id="3.20.20.80">
    <property type="entry name" value="Glycosidases"/>
    <property type="match status" value="1"/>
</dbReference>
<dbReference type="InterPro" id="IPR006101">
    <property type="entry name" value="Glyco_hydro_2"/>
</dbReference>
<dbReference type="PANTHER" id="PTHR42732:SF1">
    <property type="entry name" value="BETA-MANNOSIDASE"/>
    <property type="match status" value="1"/>
</dbReference>